<evidence type="ECO:0000313" key="1">
    <source>
        <dbReference type="EMBL" id="SAY98555.1"/>
    </source>
</evidence>
<dbReference type="EMBL" id="FKLO01000051">
    <property type="protein sequence ID" value="SAY98555.1"/>
    <property type="molecule type" value="Genomic_DNA"/>
</dbReference>
<dbReference type="Proteomes" id="UP000190837">
    <property type="component" value="Unassembled WGS sequence"/>
</dbReference>
<accession>A0A1C3HP93</accession>
<proteinExistence type="predicted"/>
<dbReference type="AlphaFoldDB" id="A0A1C3HP93"/>
<reference evidence="2" key="1">
    <citation type="submission" date="2016-04" db="EMBL/GenBank/DDBJ databases">
        <authorList>
            <person name="Tagini F."/>
        </authorList>
    </citation>
    <scope>NUCLEOTIDE SEQUENCE [LARGE SCALE GENOMIC DNA]</scope>
    <source>
        <strain evidence="2">CHUV0807</strain>
    </source>
</reference>
<protein>
    <submittedName>
        <fullName evidence="1">Uncharacterized protein</fullName>
    </submittedName>
</protein>
<gene>
    <name evidence="1" type="ORF">CHUV0807_1549</name>
</gene>
<evidence type="ECO:0000313" key="2">
    <source>
        <dbReference type="Proteomes" id="UP000190837"/>
    </source>
</evidence>
<sequence length="166" mass="18184">MKHAFILLICLPLAACQLFQPRIDEEDAVIEHIPDDVNLAQLHHLMKANRERMKPGKLSHKPVISQLFPGEQADIEIELDAGKPYTFFANCTEDCHDLDLALTRSDNLSQPLAADTSGGSKAPVLHYTPTVSGKYRASVIMASCTAAQCYYSLQTFTTSADSAPPP</sequence>
<dbReference type="RefSeq" id="WP_079540970.1">
    <property type="nucleotide sequence ID" value="NZ_CP171111.1"/>
</dbReference>
<name>A0A1C3HP93_9GAMM</name>
<organism evidence="1 2">
    <name type="scientific">Cardiobacterium hominis</name>
    <dbReference type="NCBI Taxonomy" id="2718"/>
    <lineage>
        <taxon>Bacteria</taxon>
        <taxon>Pseudomonadati</taxon>
        <taxon>Pseudomonadota</taxon>
        <taxon>Gammaproteobacteria</taxon>
        <taxon>Cardiobacteriales</taxon>
        <taxon>Cardiobacteriaceae</taxon>
        <taxon>Cardiobacterium</taxon>
    </lineage>
</organism>